<dbReference type="Proteomes" id="UP001060104">
    <property type="component" value="Chromosome"/>
</dbReference>
<reference evidence="1" key="1">
    <citation type="submission" date="2022-08" db="EMBL/GenBank/DDBJ databases">
        <title>Genome Sequencing of Bacteroides fragilis Group Isolates with Nanopore Technology.</title>
        <authorList>
            <person name="Tisza M.J."/>
            <person name="Smith D."/>
            <person name="Dekker J.P."/>
        </authorList>
    </citation>
    <scope>NUCLEOTIDE SEQUENCE</scope>
    <source>
        <strain evidence="1">BFG-527</strain>
    </source>
</reference>
<dbReference type="EMBL" id="CP103141">
    <property type="protein sequence ID" value="UVQ75797.1"/>
    <property type="molecule type" value="Genomic_DNA"/>
</dbReference>
<protein>
    <recommendedName>
        <fullName evidence="3">3-deoxy-manno-octulosonate cytidylyltransferase</fullName>
    </recommendedName>
</protein>
<dbReference type="RefSeq" id="WP_055269482.1">
    <property type="nucleotide sequence ID" value="NZ_CABMFH010000011.1"/>
</dbReference>
<dbReference type="Gene3D" id="1.25.40.390">
    <property type="match status" value="1"/>
</dbReference>
<accession>A0ABY5TF52</accession>
<gene>
    <name evidence="1" type="ORF">NXY30_05190</name>
</gene>
<dbReference type="GeneID" id="69588046"/>
<evidence type="ECO:0000313" key="2">
    <source>
        <dbReference type="Proteomes" id="UP001060104"/>
    </source>
</evidence>
<evidence type="ECO:0008006" key="3">
    <source>
        <dbReference type="Google" id="ProtNLM"/>
    </source>
</evidence>
<organism evidence="1 2">
    <name type="scientific">Bacteroides faecis</name>
    <dbReference type="NCBI Taxonomy" id="674529"/>
    <lineage>
        <taxon>Bacteria</taxon>
        <taxon>Pseudomonadati</taxon>
        <taxon>Bacteroidota</taxon>
        <taxon>Bacteroidia</taxon>
        <taxon>Bacteroidales</taxon>
        <taxon>Bacteroidaceae</taxon>
        <taxon>Bacteroides</taxon>
    </lineage>
</organism>
<name>A0ABY5TF52_9BACE</name>
<evidence type="ECO:0000313" key="1">
    <source>
        <dbReference type="EMBL" id="UVQ75797.1"/>
    </source>
</evidence>
<keyword evidence="2" id="KW-1185">Reference proteome</keyword>
<sequence length="64" mass="7455">MLHLRRVETVHEGLRWLDIKRYGIEISHNRDGETPDVLTKDDLRRAWQLPQDVISAGVPGNPRK</sequence>
<dbReference type="InterPro" id="IPR011990">
    <property type="entry name" value="TPR-like_helical_dom_sf"/>
</dbReference>
<dbReference type="SUPFAM" id="SSF48452">
    <property type="entry name" value="TPR-like"/>
    <property type="match status" value="1"/>
</dbReference>
<proteinExistence type="predicted"/>